<evidence type="ECO:0008006" key="3">
    <source>
        <dbReference type="Google" id="ProtNLM"/>
    </source>
</evidence>
<name>A0A383AZT6_9ZZZZ</name>
<proteinExistence type="predicted"/>
<protein>
    <recommendedName>
        <fullName evidence="3">DUF805 domain-containing protein</fullName>
    </recommendedName>
</protein>
<organism evidence="2">
    <name type="scientific">marine metagenome</name>
    <dbReference type="NCBI Taxonomy" id="408172"/>
    <lineage>
        <taxon>unclassified sequences</taxon>
        <taxon>metagenomes</taxon>
        <taxon>ecological metagenomes</taxon>
    </lineage>
</organism>
<keyword evidence="1" id="KW-1133">Transmembrane helix</keyword>
<gene>
    <name evidence="2" type="ORF">METZ01_LOCUS465522</name>
</gene>
<feature type="transmembrane region" description="Helical" evidence="1">
    <location>
        <begin position="60"/>
        <end position="78"/>
    </location>
</feature>
<feature type="transmembrane region" description="Helical" evidence="1">
    <location>
        <begin position="33"/>
        <end position="54"/>
    </location>
</feature>
<feature type="non-terminal residue" evidence="2">
    <location>
        <position position="1"/>
    </location>
</feature>
<accession>A0A383AZT6</accession>
<keyword evidence="1" id="KW-0812">Transmembrane</keyword>
<dbReference type="AlphaFoldDB" id="A0A383AZT6"/>
<reference evidence="2" key="1">
    <citation type="submission" date="2018-05" db="EMBL/GenBank/DDBJ databases">
        <authorList>
            <person name="Lanie J.A."/>
            <person name="Ng W.-L."/>
            <person name="Kazmierczak K.M."/>
            <person name="Andrzejewski T.M."/>
            <person name="Davidsen T.M."/>
            <person name="Wayne K.J."/>
            <person name="Tettelin H."/>
            <person name="Glass J.I."/>
            <person name="Rusch D."/>
            <person name="Podicherti R."/>
            <person name="Tsui H.-C.T."/>
            <person name="Winkler M.E."/>
        </authorList>
    </citation>
    <scope>NUCLEOTIDE SEQUENCE</scope>
</reference>
<feature type="transmembrane region" description="Helical" evidence="1">
    <location>
        <begin position="90"/>
        <end position="109"/>
    </location>
</feature>
<dbReference type="EMBL" id="UINC01195893">
    <property type="protein sequence ID" value="SVE12668.1"/>
    <property type="molecule type" value="Genomic_DNA"/>
</dbReference>
<evidence type="ECO:0000313" key="2">
    <source>
        <dbReference type="EMBL" id="SVE12668.1"/>
    </source>
</evidence>
<evidence type="ECO:0000256" key="1">
    <source>
        <dbReference type="SAM" id="Phobius"/>
    </source>
</evidence>
<keyword evidence="1" id="KW-0472">Membrane</keyword>
<dbReference type="InterPro" id="IPR008523">
    <property type="entry name" value="DUF805"/>
</dbReference>
<dbReference type="PANTHER" id="PTHR34980">
    <property type="entry name" value="INNER MEMBRANE PROTEIN-RELATED-RELATED"/>
    <property type="match status" value="1"/>
</dbReference>
<dbReference type="GO" id="GO:0005886">
    <property type="term" value="C:plasma membrane"/>
    <property type="evidence" value="ECO:0007669"/>
    <property type="project" value="TreeGrafter"/>
</dbReference>
<dbReference type="PANTHER" id="PTHR34980:SF2">
    <property type="entry name" value="INNER MEMBRANE PROTEIN YHAH-RELATED"/>
    <property type="match status" value="1"/>
</dbReference>
<sequence>VLWYKNYMNFFDAIKTCLSKYVTFSGRASRSEYWYFALFATLIGIISMPLDIAVFPNDDWGPIGTMISIAIFLPEIAVGARRLHDVNRSGWWQLIALTVIGIIPLLYWLTKKSDLEDNNHGSNPLNS</sequence>
<dbReference type="Pfam" id="PF05656">
    <property type="entry name" value="DUF805"/>
    <property type="match status" value="1"/>
</dbReference>